<accession>A0A062WEB1</accession>
<evidence type="ECO:0000313" key="15">
    <source>
        <dbReference type="Proteomes" id="UP000048600"/>
    </source>
</evidence>
<evidence type="ECO:0000313" key="1">
    <source>
        <dbReference type="EMBL" id="CFE47054.1"/>
    </source>
</evidence>
<evidence type="ECO:0000313" key="16">
    <source>
        <dbReference type="Proteomes" id="UP000048948"/>
    </source>
</evidence>
<dbReference type="EMBL" id="CSAD01001299">
    <property type="protein sequence ID" value="COX04391.1"/>
    <property type="molecule type" value="Genomic_DNA"/>
</dbReference>
<dbReference type="Proteomes" id="UP000045842">
    <property type="component" value="Unassembled WGS sequence"/>
</dbReference>
<sequence>MWADTSSAAAGNNLVVAAAAALVEALIDDPMLAKSPAAELSMSGTAIM</sequence>
<organism evidence="9 10">
    <name type="scientific">Mycobacterium tuberculosis</name>
    <dbReference type="NCBI Taxonomy" id="1773"/>
    <lineage>
        <taxon>Bacteria</taxon>
        <taxon>Bacillati</taxon>
        <taxon>Actinomycetota</taxon>
        <taxon>Actinomycetes</taxon>
        <taxon>Mycobacteriales</taxon>
        <taxon>Mycobacteriaceae</taxon>
        <taxon>Mycobacterium</taxon>
        <taxon>Mycobacterium tuberculosis complex</taxon>
    </lineage>
</organism>
<dbReference type="EMBL" id="CFOH01000055">
    <property type="protein sequence ID" value="CFE47054.1"/>
    <property type="molecule type" value="Genomic_DNA"/>
</dbReference>
<dbReference type="EMBL" id="CNFT01000539">
    <property type="protein sequence ID" value="CKR87954.1"/>
    <property type="molecule type" value="Genomic_DNA"/>
</dbReference>
<evidence type="ECO:0000313" key="7">
    <source>
        <dbReference type="EMBL" id="COX00584.1"/>
    </source>
</evidence>
<dbReference type="EMBL" id="CGCX01001732">
    <property type="protein sequence ID" value="CFS00521.1"/>
    <property type="molecule type" value="Genomic_DNA"/>
</dbReference>
<evidence type="ECO:0000313" key="3">
    <source>
        <dbReference type="EMBL" id="CKR87954.1"/>
    </source>
</evidence>
<dbReference type="Proteomes" id="UP000048600">
    <property type="component" value="Unassembled WGS sequence"/>
</dbReference>
<evidence type="ECO:0000313" key="8">
    <source>
        <dbReference type="EMBL" id="COX04391.1"/>
    </source>
</evidence>
<evidence type="ECO:0000313" key="5">
    <source>
        <dbReference type="EMBL" id="CKU19716.1"/>
    </source>
</evidence>
<evidence type="ECO:0000313" key="2">
    <source>
        <dbReference type="EMBL" id="CFS00521.1"/>
    </source>
</evidence>
<gene>
    <name evidence="2" type="ORF">ERS007657_03525</name>
    <name evidence="8" type="ORF">ERS007679_04602</name>
    <name evidence="1" type="ORF">ERS007688_00585</name>
    <name evidence="7" type="ORF">ERS007720_03726</name>
    <name evidence="9" type="ORF">ERS007739_04477</name>
    <name evidence="6" type="ORF">ERS007741_00492</name>
    <name evidence="5" type="ORF">ERS027646_04578</name>
    <name evidence="3" type="ORF">ERS027659_02333</name>
    <name evidence="4" type="ORF">ERS027661_03324</name>
</gene>
<evidence type="ECO:0000313" key="18">
    <source>
        <dbReference type="Proteomes" id="UP000050164"/>
    </source>
</evidence>
<dbReference type="Proteomes" id="UP000046947">
    <property type="component" value="Unassembled WGS sequence"/>
</dbReference>
<evidence type="ECO:0000313" key="17">
    <source>
        <dbReference type="Proteomes" id="UP000049023"/>
    </source>
</evidence>
<dbReference type="Proteomes" id="UP000049023">
    <property type="component" value="Unassembled WGS sequence"/>
</dbReference>
<name>A0A062WEB1_MYCTX</name>
<dbReference type="EMBL" id="CSAJ01000644">
    <property type="protein sequence ID" value="COX00584.1"/>
    <property type="molecule type" value="Genomic_DNA"/>
</dbReference>
<proteinExistence type="predicted"/>
<evidence type="ECO:0000313" key="13">
    <source>
        <dbReference type="Proteomes" id="UP000046680"/>
    </source>
</evidence>
<dbReference type="Proteomes" id="UP000048948">
    <property type="component" value="Unassembled WGS sequence"/>
</dbReference>
<dbReference type="EMBL" id="CSBK01002815">
    <property type="protein sequence ID" value="CPA26577.1"/>
    <property type="molecule type" value="Genomic_DNA"/>
</dbReference>
<evidence type="ECO:0000313" key="10">
    <source>
        <dbReference type="Proteomes" id="UP000039021"/>
    </source>
</evidence>
<evidence type="ECO:0000313" key="6">
    <source>
        <dbReference type="EMBL" id="COV71013.1"/>
    </source>
</evidence>
<dbReference type="EMBL" id="CNGE01001482">
    <property type="protein sequence ID" value="CKU19716.1"/>
    <property type="molecule type" value="Genomic_DNA"/>
</dbReference>
<dbReference type="EMBL" id="CNFU01000846">
    <property type="protein sequence ID" value="CKS61860.1"/>
    <property type="molecule type" value="Genomic_DNA"/>
</dbReference>
<dbReference type="EMBL" id="CHKL01000029">
    <property type="protein sequence ID" value="COV71013.1"/>
    <property type="molecule type" value="Genomic_DNA"/>
</dbReference>
<evidence type="ECO:0000313" key="11">
    <source>
        <dbReference type="Proteomes" id="UP000044938"/>
    </source>
</evidence>
<evidence type="ECO:0000313" key="14">
    <source>
        <dbReference type="Proteomes" id="UP000046947"/>
    </source>
</evidence>
<reference evidence="10 11" key="1">
    <citation type="submission" date="2015-03" db="EMBL/GenBank/DDBJ databases">
        <authorList>
            <consortium name="Pathogen Informatics"/>
        </authorList>
    </citation>
    <scope>NUCLEOTIDE SEQUENCE [LARGE SCALE GENOMIC DNA]</scope>
    <source>
        <strain evidence="5 16">Bir 172</strain>
        <strain evidence="3 18">Bir 185</strain>
        <strain evidence="4 17">Bir 187</strain>
        <strain evidence="2 13">C09601061</strain>
        <strain evidence="8 12">G09801536</strain>
        <strain evidence="1 14">H09601792</strain>
        <strain evidence="7 11">M09401471</strain>
        <strain evidence="10">N09902308</strain>
        <strain evidence="6 15">P00601463</strain>
    </source>
</reference>
<protein>
    <submittedName>
        <fullName evidence="9">Uncharacterized protein</fullName>
    </submittedName>
</protein>
<dbReference type="Proteomes" id="UP000050164">
    <property type="component" value="Unassembled WGS sequence"/>
</dbReference>
<dbReference type="Proteomes" id="UP000046680">
    <property type="component" value="Unassembled WGS sequence"/>
</dbReference>
<dbReference type="Proteomes" id="UP000044938">
    <property type="component" value="Unassembled WGS sequence"/>
</dbReference>
<dbReference type="Proteomes" id="UP000039021">
    <property type="component" value="Unassembled WGS sequence"/>
</dbReference>
<dbReference type="AlphaFoldDB" id="A0A062WEB1"/>
<evidence type="ECO:0000313" key="9">
    <source>
        <dbReference type="EMBL" id="CPA26577.1"/>
    </source>
</evidence>
<evidence type="ECO:0000313" key="12">
    <source>
        <dbReference type="Proteomes" id="UP000045842"/>
    </source>
</evidence>
<evidence type="ECO:0000313" key="4">
    <source>
        <dbReference type="EMBL" id="CKS61860.1"/>
    </source>
</evidence>
<reference evidence="9" key="2">
    <citation type="submission" date="2015-03" db="EMBL/GenBank/DDBJ databases">
        <authorList>
            <consortium name="Pathogen Informatics"/>
            <person name="Murphy D."/>
        </authorList>
    </citation>
    <scope>NUCLEOTIDE SEQUENCE</scope>
    <source>
        <strain evidence="9">N09902308</strain>
    </source>
</reference>